<name>A0A380P8R3_WEIVI</name>
<proteinExistence type="predicted"/>
<evidence type="ECO:0000313" key="1">
    <source>
        <dbReference type="EMBL" id="SUP61611.1"/>
    </source>
</evidence>
<gene>
    <name evidence="1" type="ORF">NCTC13645_02778</name>
</gene>
<sequence length="90" mass="10701">MTARLHMDHERQHFKLERGRVVKCKTWIPYARVYGITQQTHMIKQYLHICDVEIQTAARCFALHGISEREACHLIAYFNAEVKNMELENE</sequence>
<organism evidence="1 2">
    <name type="scientific">Weissella viridescens</name>
    <name type="common">Lactobacillus viridescens</name>
    <dbReference type="NCBI Taxonomy" id="1629"/>
    <lineage>
        <taxon>Bacteria</taxon>
        <taxon>Bacillati</taxon>
        <taxon>Bacillota</taxon>
        <taxon>Bacilli</taxon>
        <taxon>Lactobacillales</taxon>
        <taxon>Lactobacillaceae</taxon>
        <taxon>Weissella</taxon>
    </lineage>
</organism>
<dbReference type="EMBL" id="UHIV01000009">
    <property type="protein sequence ID" value="SUP61611.1"/>
    <property type="molecule type" value="Genomic_DNA"/>
</dbReference>
<reference evidence="1 2" key="1">
    <citation type="submission" date="2018-06" db="EMBL/GenBank/DDBJ databases">
        <authorList>
            <consortium name="Pathogen Informatics"/>
            <person name="Doyle S."/>
        </authorList>
    </citation>
    <scope>NUCLEOTIDE SEQUENCE [LARGE SCALE GENOMIC DNA]</scope>
    <source>
        <strain evidence="1 2">NCTC13645</strain>
    </source>
</reference>
<dbReference type="OrthoDB" id="11941at81850"/>
<dbReference type="RefSeq" id="WP_141324985.1">
    <property type="nucleotide sequence ID" value="NZ_BJLU01000010.1"/>
</dbReference>
<protein>
    <submittedName>
        <fullName evidence="1">Uncharacterized protein</fullName>
    </submittedName>
</protein>
<dbReference type="Proteomes" id="UP000254621">
    <property type="component" value="Unassembled WGS sequence"/>
</dbReference>
<dbReference type="AlphaFoldDB" id="A0A380P8R3"/>
<accession>A0A380P8R3</accession>
<evidence type="ECO:0000313" key="2">
    <source>
        <dbReference type="Proteomes" id="UP000254621"/>
    </source>
</evidence>